<feature type="domain" description="TIR" evidence="1">
    <location>
        <begin position="750"/>
        <end position="871"/>
    </location>
</feature>
<dbReference type="PANTHER" id="PTHR16253">
    <property type="entry name" value="TETRATRICOPEPTIDE REPEAT PROTEIN 22"/>
    <property type="match status" value="1"/>
</dbReference>
<dbReference type="InterPro" id="IPR019734">
    <property type="entry name" value="TPR_rpt"/>
</dbReference>
<dbReference type="InterPro" id="IPR035897">
    <property type="entry name" value="Toll_tir_struct_dom_sf"/>
</dbReference>
<dbReference type="SUPFAM" id="SSF52200">
    <property type="entry name" value="Toll/Interleukin receptor TIR domain"/>
    <property type="match status" value="1"/>
</dbReference>
<dbReference type="InterPro" id="IPR011990">
    <property type="entry name" value="TPR-like_helical_dom_sf"/>
</dbReference>
<dbReference type="InterPro" id="IPR000157">
    <property type="entry name" value="TIR_dom"/>
</dbReference>
<dbReference type="SUPFAM" id="SSF48452">
    <property type="entry name" value="TPR-like"/>
    <property type="match status" value="2"/>
</dbReference>
<dbReference type="OrthoDB" id="9976543at2759"/>
<dbReference type="InterPro" id="IPR042342">
    <property type="entry name" value="TTC22"/>
</dbReference>
<evidence type="ECO:0000313" key="3">
    <source>
        <dbReference type="Proteomes" id="UP000887568"/>
    </source>
</evidence>
<organism evidence="2 3">
    <name type="scientific">Patiria miniata</name>
    <name type="common">Bat star</name>
    <name type="synonym">Asterina miniata</name>
    <dbReference type="NCBI Taxonomy" id="46514"/>
    <lineage>
        <taxon>Eukaryota</taxon>
        <taxon>Metazoa</taxon>
        <taxon>Echinodermata</taxon>
        <taxon>Eleutherozoa</taxon>
        <taxon>Asterozoa</taxon>
        <taxon>Asteroidea</taxon>
        <taxon>Valvatacea</taxon>
        <taxon>Valvatida</taxon>
        <taxon>Asterinidae</taxon>
        <taxon>Patiria</taxon>
    </lineage>
</organism>
<dbReference type="SMART" id="SM00028">
    <property type="entry name" value="TPR"/>
    <property type="match status" value="2"/>
</dbReference>
<dbReference type="SMART" id="SM00255">
    <property type="entry name" value="TIR"/>
    <property type="match status" value="1"/>
</dbReference>
<dbReference type="GO" id="GO:0007165">
    <property type="term" value="P:signal transduction"/>
    <property type="evidence" value="ECO:0007669"/>
    <property type="project" value="InterPro"/>
</dbReference>
<name>A0A913Z4F1_PATMI</name>
<dbReference type="Pfam" id="PF13676">
    <property type="entry name" value="TIR_2"/>
    <property type="match status" value="1"/>
</dbReference>
<dbReference type="PROSITE" id="PS50104">
    <property type="entry name" value="TIR"/>
    <property type="match status" value="1"/>
</dbReference>
<proteinExistence type="predicted"/>
<dbReference type="PANTHER" id="PTHR16253:SF0">
    <property type="entry name" value="TETRATRICOPEPTIDE REPEAT PROTEIN 22"/>
    <property type="match status" value="1"/>
</dbReference>
<dbReference type="GeneID" id="119720302"/>
<dbReference type="Gene3D" id="3.40.50.10140">
    <property type="entry name" value="Toll/interleukin-1 receptor homology (TIR) domain"/>
    <property type="match status" value="1"/>
</dbReference>
<dbReference type="EnsemblMetazoa" id="XM_038189943.1">
    <property type="protein sequence ID" value="XP_038045871.1"/>
    <property type="gene ID" value="LOC119720302"/>
</dbReference>
<sequence>MHYRSSYETTSFRTLTAYVTPAILYAHLTITKENCNINTATMSSAETFGHFLLPMTMNKGHIETKLADYVFKVRSRYLELKENRPERHALRNLLGMLAFRIGQFEEALGYLDKILSAGEDPENLNALANRKYMCEKLFRLPEARESERKILELTTEDGTEESKNRCRRLRARSLAEQAFAYSFELFGESVTVERYCKSVELYDQATQLAGNSICQEDREDWAIVYGMDCHKIYTKCKRDSSLRDQSTTWCEKAVNNFLLIIQESQDIRLLSESWRHLGELFKNPRHLPSIPKNMLRYVERPEDCFEEALEISKGDSRILARYAAHFKHKGNYSMAMLKVNESIMKDRSDFNNHAYFVRASIWLETYKNQLKNMKRRPLELPNPNLLENAESDLKIAHQQSDTPWHLHCMAEVLYHKAKDPNEQAKQGAKRKANLQLALTYCAKAVTCQDGQKQAQYHRLRGDCLCAMGEHQAALGCYKRALECEISVHYFLGSGNSLVIEFEHILKENTSLIEDSHFLDDMVYWLHKVANICLSIRWTLWNLQNLKQLPVQWKTFVKYCEDNGYESKIQTIELAAVDVTKRQRQSGTQRLYSFPLTEDRASPERSIRRHQSYPGTHSFDIEASVFAPDETAGVQTEIDQEKVVETLPGGKVAEGAVVSPGASAASEVPITDKIGKDVLTVPQHLSQVDLDGNEEHPIAPDTIHVTYSVNLKTGKTHHVATRPSPEEPPTEVVSKKHVRVAPERPLNHLERKYDFFVIYSSSASEWVQHHMLEELEGTGFKGCIKDRDFELGKPRLDNYSNSIEDSVCIIIVLTRDFETNKNDVRGMHMALDSDRLVIPVLREDRVMPPVLKSIEHLDATGAVDWPRLERCIEQQVKLEVLWDA</sequence>
<keyword evidence="3" id="KW-1185">Reference proteome</keyword>
<dbReference type="OMA" id="ENCNINT"/>
<dbReference type="Gene3D" id="1.25.40.10">
    <property type="entry name" value="Tetratricopeptide repeat domain"/>
    <property type="match status" value="2"/>
</dbReference>
<evidence type="ECO:0000259" key="1">
    <source>
        <dbReference type="PROSITE" id="PS50104"/>
    </source>
</evidence>
<dbReference type="RefSeq" id="XP_038045871.1">
    <property type="nucleotide sequence ID" value="XM_038189943.1"/>
</dbReference>
<reference evidence="2" key="1">
    <citation type="submission" date="2022-11" db="UniProtKB">
        <authorList>
            <consortium name="EnsemblMetazoa"/>
        </authorList>
    </citation>
    <scope>IDENTIFICATION</scope>
</reference>
<evidence type="ECO:0000313" key="2">
    <source>
        <dbReference type="EnsemblMetazoa" id="XP_038045871.1"/>
    </source>
</evidence>
<accession>A0A913Z4F1</accession>
<dbReference type="Proteomes" id="UP000887568">
    <property type="component" value="Unplaced"/>
</dbReference>
<dbReference type="AlphaFoldDB" id="A0A913Z4F1"/>
<protein>
    <recommendedName>
        <fullName evidence="1">TIR domain-containing protein</fullName>
    </recommendedName>
</protein>